<dbReference type="Gene3D" id="1.10.10.60">
    <property type="entry name" value="Homeodomain-like"/>
    <property type="match status" value="1"/>
</dbReference>
<dbReference type="PROSITE" id="PS01124">
    <property type="entry name" value="HTH_ARAC_FAMILY_2"/>
    <property type="match status" value="1"/>
</dbReference>
<dbReference type="PROSITE" id="PS00041">
    <property type="entry name" value="HTH_ARAC_FAMILY_1"/>
    <property type="match status" value="1"/>
</dbReference>
<evidence type="ECO:0000313" key="5">
    <source>
        <dbReference type="EMBL" id="SNT64906.1"/>
    </source>
</evidence>
<dbReference type="InterPro" id="IPR009057">
    <property type="entry name" value="Homeodomain-like_sf"/>
</dbReference>
<dbReference type="PRINTS" id="PR00032">
    <property type="entry name" value="HTHARAC"/>
</dbReference>
<protein>
    <submittedName>
        <fullName evidence="5">AraC-type DNA-binding protein</fullName>
    </submittedName>
</protein>
<keyword evidence="1" id="KW-0805">Transcription regulation</keyword>
<dbReference type="InterPro" id="IPR050204">
    <property type="entry name" value="AraC_XylS_family_regulators"/>
</dbReference>
<keyword evidence="6" id="KW-1185">Reference proteome</keyword>
<dbReference type="GO" id="GO:0003700">
    <property type="term" value="F:DNA-binding transcription factor activity"/>
    <property type="evidence" value="ECO:0007669"/>
    <property type="project" value="InterPro"/>
</dbReference>
<feature type="domain" description="HTH araC/xylS-type" evidence="4">
    <location>
        <begin position="218"/>
        <end position="319"/>
    </location>
</feature>
<dbReference type="PANTHER" id="PTHR46796">
    <property type="entry name" value="HTH-TYPE TRANSCRIPTIONAL ACTIVATOR RHAS-RELATED"/>
    <property type="match status" value="1"/>
</dbReference>
<evidence type="ECO:0000256" key="3">
    <source>
        <dbReference type="ARBA" id="ARBA00023163"/>
    </source>
</evidence>
<dbReference type="SUPFAM" id="SSF46689">
    <property type="entry name" value="Homeodomain-like"/>
    <property type="match status" value="1"/>
</dbReference>
<evidence type="ECO:0000256" key="1">
    <source>
        <dbReference type="ARBA" id="ARBA00023015"/>
    </source>
</evidence>
<dbReference type="Pfam" id="PF14525">
    <property type="entry name" value="AraC_binding_2"/>
    <property type="match status" value="1"/>
</dbReference>
<dbReference type="RefSeq" id="WP_089213935.1">
    <property type="nucleotide sequence ID" value="NZ_FZOD01000145.1"/>
</dbReference>
<keyword evidence="3" id="KW-0804">Transcription</keyword>
<keyword evidence="2 5" id="KW-0238">DNA-binding</keyword>
<gene>
    <name evidence="5" type="ORF">SAMN05216276_11452</name>
</gene>
<dbReference type="InterPro" id="IPR018062">
    <property type="entry name" value="HTH_AraC-typ_CS"/>
</dbReference>
<dbReference type="InterPro" id="IPR035418">
    <property type="entry name" value="AraC-bd_2"/>
</dbReference>
<sequence>MLEKVFDSEELPQADRLDAWHDSVSHWLTPNVFTVDQPAEFRASLQAADLGPAQVVTMTYSSMRTSRTPKMIRRSDPEMYVVGLTLWGRQAIAQAGRDTALGECDLVLYSTFQPFETQVRADDGTAGSVVAHIPRALLLLPSDKVDRLLATRLPGRTGMGALFSQFLTHLATGDGDYGPDDDIRLGTVTLDLFTALLAHHLDAGAQVPVDSRERVLITQIRAFISRHLGDQRLSPETVASAHHISLRYLQRLFQQNGHTVSAWIRDQRLEHARRDLADPASFLSPIQAIAIRWGFAHPAAFSRAFRAAYGMSPRDYRHHFHPDGCARR</sequence>
<name>A0A239PCV9_9ACTN</name>
<accession>A0A239PCV9</accession>
<dbReference type="PANTHER" id="PTHR46796:SF6">
    <property type="entry name" value="ARAC SUBFAMILY"/>
    <property type="match status" value="1"/>
</dbReference>
<dbReference type="SMART" id="SM00342">
    <property type="entry name" value="HTH_ARAC"/>
    <property type="match status" value="1"/>
</dbReference>
<dbReference type="InterPro" id="IPR020449">
    <property type="entry name" value="Tscrpt_reg_AraC-type_HTH"/>
</dbReference>
<dbReference type="EMBL" id="FZOD01000145">
    <property type="protein sequence ID" value="SNT64906.1"/>
    <property type="molecule type" value="Genomic_DNA"/>
</dbReference>
<dbReference type="GO" id="GO:0043565">
    <property type="term" value="F:sequence-specific DNA binding"/>
    <property type="evidence" value="ECO:0007669"/>
    <property type="project" value="InterPro"/>
</dbReference>
<reference evidence="5 6" key="1">
    <citation type="submission" date="2017-06" db="EMBL/GenBank/DDBJ databases">
        <authorList>
            <person name="Kim H.J."/>
            <person name="Triplett B.A."/>
        </authorList>
    </citation>
    <scope>NUCLEOTIDE SEQUENCE [LARGE SCALE GENOMIC DNA]</scope>
    <source>
        <strain evidence="5 6">CGMCC 4.2132</strain>
    </source>
</reference>
<evidence type="ECO:0000256" key="2">
    <source>
        <dbReference type="ARBA" id="ARBA00023125"/>
    </source>
</evidence>
<organism evidence="5 6">
    <name type="scientific">Streptosporangium subroseum</name>
    <dbReference type="NCBI Taxonomy" id="106412"/>
    <lineage>
        <taxon>Bacteria</taxon>
        <taxon>Bacillati</taxon>
        <taxon>Actinomycetota</taxon>
        <taxon>Actinomycetes</taxon>
        <taxon>Streptosporangiales</taxon>
        <taxon>Streptosporangiaceae</taxon>
        <taxon>Streptosporangium</taxon>
    </lineage>
</organism>
<evidence type="ECO:0000313" key="6">
    <source>
        <dbReference type="Proteomes" id="UP000198282"/>
    </source>
</evidence>
<dbReference type="InterPro" id="IPR018060">
    <property type="entry name" value="HTH_AraC"/>
</dbReference>
<evidence type="ECO:0000259" key="4">
    <source>
        <dbReference type="PROSITE" id="PS01124"/>
    </source>
</evidence>
<proteinExistence type="predicted"/>
<dbReference type="Pfam" id="PF12833">
    <property type="entry name" value="HTH_18"/>
    <property type="match status" value="1"/>
</dbReference>
<dbReference type="Proteomes" id="UP000198282">
    <property type="component" value="Unassembled WGS sequence"/>
</dbReference>
<dbReference type="OrthoDB" id="9799345at2"/>
<dbReference type="AlphaFoldDB" id="A0A239PCV9"/>